<comment type="caution">
    <text evidence="4">The sequence shown here is derived from an EMBL/GenBank/DDBJ whole genome shotgun (WGS) entry which is preliminary data.</text>
</comment>
<evidence type="ECO:0000256" key="3">
    <source>
        <dbReference type="SAM" id="Phobius"/>
    </source>
</evidence>
<feature type="transmembrane region" description="Helical" evidence="3">
    <location>
        <begin position="317"/>
        <end position="341"/>
    </location>
</feature>
<keyword evidence="3" id="KW-0812">Transmembrane</keyword>
<gene>
    <name evidence="4" type="ORF">BCY91_14120</name>
</gene>
<proteinExistence type="predicted"/>
<dbReference type="OrthoDB" id="780707at2"/>
<evidence type="ECO:0000313" key="5">
    <source>
        <dbReference type="Proteomes" id="UP000283433"/>
    </source>
</evidence>
<dbReference type="Proteomes" id="UP000283433">
    <property type="component" value="Unassembled WGS sequence"/>
</dbReference>
<sequence length="978" mass="106499">MADVKKTILLELGINKADFLQEAADTQKQISDLTARQKELKAAGQEASLEYQNNVANLKLLKDEYREAQRNATNFEKALQEGADESFRSLSQLQAELSVLTSEYKSLSEAGRQNSEEGKRIQQATADITAKLKEQEQAVGNFRRNVGNYPSQIVEITQKIKQLTVTTENADFGSAEFQAAAGAIKVMQGQLDELIHKADVVPGSISEIKATISALKDAKLTVPLEEVEKYNDKLLELETTLQRAEGKIDEFGDKEPKNSRKKAMDDLNDTIGGTIALGSALTVIGADEAKIEEILTKVAIANTLATNAKAIAKASTVYWSLAQLAATKALIPVTTAYNLVVGQSTGAMKLFRIALASTGIGALLILLGLLISNFTDVKNAVTGFLDRNKALKTSIEISILPITLLWQGLKKVGEYLGIVDTEAQKAANSLRNSVGRTNEGLQYQIDLLGAKGDKQTEIHKLTLKQIDNELNARRAQMAAGVKLSDDEMKEFRSFQSKRQVEVARYNKWVADEEQKKAEDAKKKSDEAVKKQQDEAKKREEASKALNKKLADMEFELNQKLKSQYDQDIADHAKKFKELREQANGNLQQLKKIAELEASELAQIREKRHKAELEKQNEYDKQSRELQIQRLNQELVGIDTDESAKLSKRLEILSAQRDNELADTELTETQKAAIKERYAFEEQQAKEEYRQFELEREKQHQLDLAEASVINAGDPISKLAARQEQLNLQYQMEVEAAEKLGQDLTLITAKYAEQQKALDAEKANTKLSIASGAAGNMAQIFGKESKLGKAAATTQTTIDTYQSATAAYKAMAGIPIVGPVLGGIAAAAAVASGLASIRKINETKEVAIPSFSVKSFSTGGMAFGPGTGTSDSISARLSNGEAVINAKSTAMFRPLLSAINVAGGGVSFSSPNYSNAFATGGVYDGGYAAAYNTPVSDANAIGDAVSSSLIKDFPEIWVNVADVNSAQAVQANVDERVSY</sequence>
<dbReference type="EMBL" id="MBTA01000003">
    <property type="protein sequence ID" value="RKD19009.1"/>
    <property type="molecule type" value="Genomic_DNA"/>
</dbReference>
<feature type="coiled-coil region" evidence="1">
    <location>
        <begin position="674"/>
        <end position="739"/>
    </location>
</feature>
<evidence type="ECO:0000256" key="2">
    <source>
        <dbReference type="SAM" id="MobiDB-lite"/>
    </source>
</evidence>
<keyword evidence="3" id="KW-1133">Transmembrane helix</keyword>
<feature type="coiled-coil region" evidence="1">
    <location>
        <begin position="16"/>
        <end position="110"/>
    </location>
</feature>
<keyword evidence="5" id="KW-1185">Reference proteome</keyword>
<accession>A0A419S9U9</accession>
<feature type="region of interest" description="Disordered" evidence="2">
    <location>
        <begin position="513"/>
        <end position="538"/>
    </location>
</feature>
<protein>
    <submittedName>
        <fullName evidence="4">Uncharacterized protein</fullName>
    </submittedName>
</protein>
<feature type="transmembrane region" description="Helical" evidence="3">
    <location>
        <begin position="353"/>
        <end position="371"/>
    </location>
</feature>
<keyword evidence="1" id="KW-0175">Coiled coil</keyword>
<dbReference type="AlphaFoldDB" id="A0A419S9U9"/>
<name>A0A419S9U9_9SPHI</name>
<reference evidence="4 5" key="1">
    <citation type="submission" date="2016-07" db="EMBL/GenBank/DDBJ databases">
        <title>Genome of Pelobium manganitolerans.</title>
        <authorList>
            <person name="Wu S."/>
            <person name="Wang G."/>
        </authorList>
    </citation>
    <scope>NUCLEOTIDE SEQUENCE [LARGE SCALE GENOMIC DNA]</scope>
    <source>
        <strain evidence="4 5">YS-25</strain>
    </source>
</reference>
<evidence type="ECO:0000256" key="1">
    <source>
        <dbReference type="SAM" id="Coils"/>
    </source>
</evidence>
<organism evidence="4 5">
    <name type="scientific">Pelobium manganitolerans</name>
    <dbReference type="NCBI Taxonomy" id="1842495"/>
    <lineage>
        <taxon>Bacteria</taxon>
        <taxon>Pseudomonadati</taxon>
        <taxon>Bacteroidota</taxon>
        <taxon>Sphingobacteriia</taxon>
        <taxon>Sphingobacteriales</taxon>
        <taxon>Sphingobacteriaceae</taxon>
        <taxon>Pelobium</taxon>
    </lineage>
</organism>
<evidence type="ECO:0000313" key="4">
    <source>
        <dbReference type="EMBL" id="RKD19009.1"/>
    </source>
</evidence>
<dbReference type="RefSeq" id="WP_120180655.1">
    <property type="nucleotide sequence ID" value="NZ_MBTA01000003.1"/>
</dbReference>
<feature type="coiled-coil region" evidence="1">
    <location>
        <begin position="227"/>
        <end position="254"/>
    </location>
</feature>
<keyword evidence="3" id="KW-0472">Membrane</keyword>